<reference evidence="4" key="1">
    <citation type="submission" date="2017-02" db="UniProtKB">
        <authorList>
            <consortium name="WormBaseParasite"/>
        </authorList>
    </citation>
    <scope>IDENTIFICATION</scope>
</reference>
<reference evidence="2 3" key="2">
    <citation type="submission" date="2018-11" db="EMBL/GenBank/DDBJ databases">
        <authorList>
            <consortium name="Pathogen Informatics"/>
        </authorList>
    </citation>
    <scope>NUCLEOTIDE SEQUENCE [LARGE SCALE GENOMIC DNA]</scope>
</reference>
<keyword evidence="1" id="KW-0732">Signal</keyword>
<feature type="signal peptide" evidence="1">
    <location>
        <begin position="1"/>
        <end position="19"/>
    </location>
</feature>
<evidence type="ECO:0000313" key="2">
    <source>
        <dbReference type="EMBL" id="VDM17904.1"/>
    </source>
</evidence>
<name>A0A0R3WKX5_HYDTA</name>
<organism evidence="4">
    <name type="scientific">Hydatigena taeniaeformis</name>
    <name type="common">Feline tapeworm</name>
    <name type="synonym">Taenia taeniaeformis</name>
    <dbReference type="NCBI Taxonomy" id="6205"/>
    <lineage>
        <taxon>Eukaryota</taxon>
        <taxon>Metazoa</taxon>
        <taxon>Spiralia</taxon>
        <taxon>Lophotrochozoa</taxon>
        <taxon>Platyhelminthes</taxon>
        <taxon>Cestoda</taxon>
        <taxon>Eucestoda</taxon>
        <taxon>Cyclophyllidea</taxon>
        <taxon>Taeniidae</taxon>
        <taxon>Hydatigera</taxon>
    </lineage>
</organism>
<protein>
    <submittedName>
        <fullName evidence="2 4">Uncharacterized protein</fullName>
    </submittedName>
</protein>
<evidence type="ECO:0000313" key="4">
    <source>
        <dbReference type="WBParaSite" id="TTAC_0000139801-mRNA-1"/>
    </source>
</evidence>
<dbReference type="AlphaFoldDB" id="A0A0R3WKX5"/>
<dbReference type="WBParaSite" id="TTAC_0000139801-mRNA-1">
    <property type="protein sequence ID" value="TTAC_0000139801-mRNA-1"/>
    <property type="gene ID" value="TTAC_0000139801"/>
</dbReference>
<sequence length="67" mass="7536">MRVLVLANLLCVVLLALLASDIASMTARLPRHRFLAEDSENGDFFDAEVGEDDDYGEVPRLRHHGRK</sequence>
<dbReference type="EMBL" id="UYWX01000289">
    <property type="protein sequence ID" value="VDM17904.1"/>
    <property type="molecule type" value="Genomic_DNA"/>
</dbReference>
<dbReference type="Proteomes" id="UP000274429">
    <property type="component" value="Unassembled WGS sequence"/>
</dbReference>
<proteinExistence type="predicted"/>
<keyword evidence="3" id="KW-1185">Reference proteome</keyword>
<gene>
    <name evidence="2" type="ORF">TTAC_LOCUS1385</name>
</gene>
<evidence type="ECO:0000313" key="3">
    <source>
        <dbReference type="Proteomes" id="UP000274429"/>
    </source>
</evidence>
<accession>A0A0R3WKX5</accession>
<feature type="chain" id="PRO_5043132853" evidence="1">
    <location>
        <begin position="20"/>
        <end position="67"/>
    </location>
</feature>
<dbReference type="OrthoDB" id="10548359at2759"/>
<evidence type="ECO:0000256" key="1">
    <source>
        <dbReference type="SAM" id="SignalP"/>
    </source>
</evidence>